<proteinExistence type="predicted"/>
<name>A0A9D3M378_ANGAN</name>
<sequence>RSEPQCGTVTQNATQQRKHDTETWWNEFPVVVKMADSHSVIQCDLAGYSVQCDLGEYSVQCDTV</sequence>
<organism evidence="1 2">
    <name type="scientific">Anguilla anguilla</name>
    <name type="common">European freshwater eel</name>
    <name type="synonym">Muraena anguilla</name>
    <dbReference type="NCBI Taxonomy" id="7936"/>
    <lineage>
        <taxon>Eukaryota</taxon>
        <taxon>Metazoa</taxon>
        <taxon>Chordata</taxon>
        <taxon>Craniata</taxon>
        <taxon>Vertebrata</taxon>
        <taxon>Euteleostomi</taxon>
        <taxon>Actinopterygii</taxon>
        <taxon>Neopterygii</taxon>
        <taxon>Teleostei</taxon>
        <taxon>Anguilliformes</taxon>
        <taxon>Anguillidae</taxon>
        <taxon>Anguilla</taxon>
    </lineage>
</organism>
<gene>
    <name evidence="1" type="ORF">ANANG_G00209500</name>
</gene>
<dbReference type="AlphaFoldDB" id="A0A9D3M378"/>
<evidence type="ECO:0000313" key="1">
    <source>
        <dbReference type="EMBL" id="KAG5839853.1"/>
    </source>
</evidence>
<comment type="caution">
    <text evidence="1">The sequence shown here is derived from an EMBL/GenBank/DDBJ whole genome shotgun (WGS) entry which is preliminary data.</text>
</comment>
<accession>A0A9D3M378</accession>
<dbReference type="Proteomes" id="UP001044222">
    <property type="component" value="Chromosome 11"/>
</dbReference>
<protein>
    <submittedName>
        <fullName evidence="1">Uncharacterized protein</fullName>
    </submittedName>
</protein>
<dbReference type="EMBL" id="JAFIRN010000011">
    <property type="protein sequence ID" value="KAG5839853.1"/>
    <property type="molecule type" value="Genomic_DNA"/>
</dbReference>
<evidence type="ECO:0000313" key="2">
    <source>
        <dbReference type="Proteomes" id="UP001044222"/>
    </source>
</evidence>
<feature type="non-terminal residue" evidence="1">
    <location>
        <position position="1"/>
    </location>
</feature>
<keyword evidence="2" id="KW-1185">Reference proteome</keyword>
<reference evidence="1" key="1">
    <citation type="submission" date="2021-01" db="EMBL/GenBank/DDBJ databases">
        <title>A chromosome-scale assembly of European eel, Anguilla anguilla.</title>
        <authorList>
            <person name="Henkel C."/>
            <person name="Jong-Raadsen S.A."/>
            <person name="Dufour S."/>
            <person name="Weltzien F.-A."/>
            <person name="Palstra A.P."/>
            <person name="Pelster B."/>
            <person name="Spaink H.P."/>
            <person name="Van Den Thillart G.E."/>
            <person name="Jansen H."/>
            <person name="Zahm M."/>
            <person name="Klopp C."/>
            <person name="Cedric C."/>
            <person name="Louis A."/>
            <person name="Berthelot C."/>
            <person name="Parey E."/>
            <person name="Roest Crollius H."/>
            <person name="Montfort J."/>
            <person name="Robinson-Rechavi M."/>
            <person name="Bucao C."/>
            <person name="Bouchez O."/>
            <person name="Gislard M."/>
            <person name="Lluch J."/>
            <person name="Milhes M."/>
            <person name="Lampietro C."/>
            <person name="Lopez Roques C."/>
            <person name="Donnadieu C."/>
            <person name="Braasch I."/>
            <person name="Desvignes T."/>
            <person name="Postlethwait J."/>
            <person name="Bobe J."/>
            <person name="Guiguen Y."/>
            <person name="Dirks R."/>
        </authorList>
    </citation>
    <scope>NUCLEOTIDE SEQUENCE</scope>
    <source>
        <strain evidence="1">Tag_6206</strain>
        <tissue evidence="1">Liver</tissue>
    </source>
</reference>